<evidence type="ECO:0000256" key="1">
    <source>
        <dbReference type="ARBA" id="ARBA00004533"/>
    </source>
</evidence>
<dbReference type="GO" id="GO:1990281">
    <property type="term" value="C:efflux pump complex"/>
    <property type="evidence" value="ECO:0007669"/>
    <property type="project" value="TreeGrafter"/>
</dbReference>
<dbReference type="InterPro" id="IPR058627">
    <property type="entry name" value="MdtA-like_C"/>
</dbReference>
<dbReference type="NCBIfam" id="NF008589">
    <property type="entry name" value="PRK11556.1"/>
    <property type="match status" value="1"/>
</dbReference>
<reference evidence="13 14" key="1">
    <citation type="submission" date="2016-03" db="EMBL/GenBank/DDBJ databases">
        <authorList>
            <person name="Ploux O."/>
        </authorList>
    </citation>
    <scope>NUCLEOTIDE SEQUENCE [LARGE SCALE GENOMIC DNA]</scope>
    <source>
        <strain evidence="13 14">R-45378</strain>
    </source>
</reference>
<dbReference type="Pfam" id="PF25967">
    <property type="entry name" value="RND-MFP_C"/>
    <property type="match status" value="1"/>
</dbReference>
<dbReference type="PANTHER" id="PTHR30469">
    <property type="entry name" value="MULTIDRUG RESISTANCE PROTEIN MDTA"/>
    <property type="match status" value="1"/>
</dbReference>
<dbReference type="Pfam" id="PF25917">
    <property type="entry name" value="BSH_RND"/>
    <property type="match status" value="1"/>
</dbReference>
<proteinExistence type="inferred from homology"/>
<dbReference type="Proteomes" id="UP000077857">
    <property type="component" value="Unassembled WGS sequence"/>
</dbReference>
<evidence type="ECO:0000256" key="3">
    <source>
        <dbReference type="ARBA" id="ARBA00022448"/>
    </source>
</evidence>
<dbReference type="Gene3D" id="2.40.50.100">
    <property type="match status" value="1"/>
</dbReference>
<feature type="domain" description="Multidrug resistance protein MdtA-like alpha-helical hairpin" evidence="9">
    <location>
        <begin position="119"/>
        <end position="189"/>
    </location>
</feature>
<dbReference type="InterPro" id="IPR058625">
    <property type="entry name" value="MdtA-like_BSH"/>
</dbReference>
<comment type="caution">
    <text evidence="13">The sequence shown here is derived from an EMBL/GenBank/DDBJ whole genome shotgun (WGS) entry which is preliminary data.</text>
</comment>
<dbReference type="InterPro" id="IPR006143">
    <property type="entry name" value="RND_pump_MFP"/>
</dbReference>
<dbReference type="PANTHER" id="PTHR30469:SF12">
    <property type="entry name" value="MULTIDRUG RESISTANCE PROTEIN MDTA"/>
    <property type="match status" value="1"/>
</dbReference>
<evidence type="ECO:0000256" key="4">
    <source>
        <dbReference type="ARBA" id="ARBA00022475"/>
    </source>
</evidence>
<sequence length="396" mass="42535">MQQTPHNPDRRRSKTVWLLAAVLGAAGAAYWLADRPGRQQESGQTGKLEPQPVSVATGQTRRGDMPIYLHGLGSVTPLQTVTLRSRVDGELVKVAFSEGRSVRQGELLAEIDPRPFQVQLEQAQGQLLRDEALLKNAELDLARYQTLLEQDSIAAQQTATQAALVKQYRGTVEIDRAQLENAKLQLAYTEISAPISGRIGLRLVDQGNMVRASDANGLAVITQMQPISVVFTLPEDQAPAVMARWRSGTALEVEAYDRAGQQRLAVGKLLAIDNQIDPATGTLKLKAIFDNPDHTLFANQFVNVKMRLDLLRDAVLAPNAAIQQGAGGAYVYVVNADNTVTVRQVKTGPAAGETVAILAGLDAGQTLVVDGADRLRDGAAVKIAERPAPVAAAPKP</sequence>
<evidence type="ECO:0000313" key="13">
    <source>
        <dbReference type="EMBL" id="OAI10411.1"/>
    </source>
</evidence>
<dbReference type="Gene3D" id="1.10.287.470">
    <property type="entry name" value="Helix hairpin bin"/>
    <property type="match status" value="1"/>
</dbReference>
<evidence type="ECO:0000259" key="12">
    <source>
        <dbReference type="Pfam" id="PF25967"/>
    </source>
</evidence>
<dbReference type="Pfam" id="PF25944">
    <property type="entry name" value="Beta-barrel_RND"/>
    <property type="match status" value="1"/>
</dbReference>
<dbReference type="FunFam" id="2.40.420.20:FF:000001">
    <property type="entry name" value="Efflux RND transporter periplasmic adaptor subunit"/>
    <property type="match status" value="1"/>
</dbReference>
<dbReference type="InterPro" id="IPR058626">
    <property type="entry name" value="MdtA-like_b-barrel"/>
</dbReference>
<dbReference type="RefSeq" id="WP_064042584.1">
    <property type="nucleotide sequence ID" value="NZ_LUUJ01000134.1"/>
</dbReference>
<accession>A0A177MXR7</accession>
<dbReference type="GO" id="GO:0005886">
    <property type="term" value="C:plasma membrane"/>
    <property type="evidence" value="ECO:0007669"/>
    <property type="project" value="UniProtKB-SubCell"/>
</dbReference>
<evidence type="ECO:0000256" key="2">
    <source>
        <dbReference type="ARBA" id="ARBA00009477"/>
    </source>
</evidence>
<dbReference type="AlphaFoldDB" id="A0A177MXR7"/>
<feature type="domain" description="Multidrug resistance protein MdtA-like barrel-sandwich hybrid" evidence="10">
    <location>
        <begin position="80"/>
        <end position="222"/>
    </location>
</feature>
<evidence type="ECO:0000259" key="9">
    <source>
        <dbReference type="Pfam" id="PF25876"/>
    </source>
</evidence>
<feature type="domain" description="Multidrug resistance protein MdtA-like beta-barrel" evidence="11">
    <location>
        <begin position="226"/>
        <end position="309"/>
    </location>
</feature>
<keyword evidence="8" id="KW-1133">Transmembrane helix</keyword>
<dbReference type="EMBL" id="LUUJ01000134">
    <property type="protein sequence ID" value="OAI10411.1"/>
    <property type="molecule type" value="Genomic_DNA"/>
</dbReference>
<evidence type="ECO:0000256" key="8">
    <source>
        <dbReference type="SAM" id="Phobius"/>
    </source>
</evidence>
<comment type="subcellular location">
    <subcellularLocation>
        <location evidence="1">Cell inner membrane</location>
    </subcellularLocation>
</comment>
<feature type="region of interest" description="Disordered" evidence="7">
    <location>
        <begin position="37"/>
        <end position="57"/>
    </location>
</feature>
<comment type="similarity">
    <text evidence="2">Belongs to the membrane fusion protein (MFP) (TC 8.A.1) family.</text>
</comment>
<feature type="transmembrane region" description="Helical" evidence="8">
    <location>
        <begin position="16"/>
        <end position="33"/>
    </location>
</feature>
<keyword evidence="6 8" id="KW-0472">Membrane</keyword>
<dbReference type="NCBIfam" id="TIGR01730">
    <property type="entry name" value="RND_mfp"/>
    <property type="match status" value="1"/>
</dbReference>
<feature type="domain" description="Multidrug resistance protein MdtA-like C-terminal permuted SH3" evidence="12">
    <location>
        <begin position="313"/>
        <end position="374"/>
    </location>
</feature>
<keyword evidence="4" id="KW-1003">Cell membrane</keyword>
<evidence type="ECO:0000313" key="14">
    <source>
        <dbReference type="Proteomes" id="UP000077857"/>
    </source>
</evidence>
<evidence type="ECO:0000259" key="11">
    <source>
        <dbReference type="Pfam" id="PF25944"/>
    </source>
</evidence>
<keyword evidence="3" id="KW-0813">Transport</keyword>
<dbReference type="Pfam" id="PF25876">
    <property type="entry name" value="HH_MFP_RND"/>
    <property type="match status" value="1"/>
</dbReference>
<organism evidence="13 14">
    <name type="scientific">Methylomonas koyamae</name>
    <dbReference type="NCBI Taxonomy" id="702114"/>
    <lineage>
        <taxon>Bacteria</taxon>
        <taxon>Pseudomonadati</taxon>
        <taxon>Pseudomonadota</taxon>
        <taxon>Gammaproteobacteria</taxon>
        <taxon>Methylococcales</taxon>
        <taxon>Methylococcaceae</taxon>
        <taxon>Methylomonas</taxon>
    </lineage>
</organism>
<dbReference type="GO" id="GO:0015562">
    <property type="term" value="F:efflux transmembrane transporter activity"/>
    <property type="evidence" value="ECO:0007669"/>
    <property type="project" value="TreeGrafter"/>
</dbReference>
<dbReference type="Gene3D" id="2.40.420.20">
    <property type="match status" value="1"/>
</dbReference>
<name>A0A177MXR7_9GAMM</name>
<dbReference type="InterPro" id="IPR058624">
    <property type="entry name" value="MdtA-like_HH"/>
</dbReference>
<gene>
    <name evidence="13" type="ORF">A1507_03735</name>
</gene>
<dbReference type="SUPFAM" id="SSF111369">
    <property type="entry name" value="HlyD-like secretion proteins"/>
    <property type="match status" value="1"/>
</dbReference>
<evidence type="ECO:0000259" key="10">
    <source>
        <dbReference type="Pfam" id="PF25917"/>
    </source>
</evidence>
<keyword evidence="5" id="KW-0997">Cell inner membrane</keyword>
<keyword evidence="8" id="KW-0812">Transmembrane</keyword>
<evidence type="ECO:0000256" key="5">
    <source>
        <dbReference type="ARBA" id="ARBA00022519"/>
    </source>
</evidence>
<dbReference type="Gene3D" id="2.40.30.170">
    <property type="match status" value="1"/>
</dbReference>
<protein>
    <submittedName>
        <fullName evidence="13">Multidrug transporter subunit MdtA</fullName>
    </submittedName>
</protein>
<evidence type="ECO:0000256" key="6">
    <source>
        <dbReference type="ARBA" id="ARBA00023136"/>
    </source>
</evidence>
<evidence type="ECO:0000256" key="7">
    <source>
        <dbReference type="SAM" id="MobiDB-lite"/>
    </source>
</evidence>
<dbReference type="OrthoDB" id="9783047at2"/>